<reference evidence="11" key="2">
    <citation type="submission" date="2013-04" db="UniProtKB">
        <authorList>
            <consortium name="EnsemblPlants"/>
        </authorList>
    </citation>
    <scope>IDENTIFICATION</scope>
</reference>
<evidence type="ECO:0000313" key="11">
    <source>
        <dbReference type="EnsemblPlants" id="OB01G44420.1"/>
    </source>
</evidence>
<dbReference type="InterPro" id="IPR001480">
    <property type="entry name" value="Bulb-type_lectin_dom"/>
</dbReference>
<comment type="catalytic activity">
    <reaction evidence="6">
        <text>L-seryl-[protein] + ATP = O-phospho-L-seryl-[protein] + ADP + H(+)</text>
        <dbReference type="Rhea" id="RHEA:17989"/>
        <dbReference type="Rhea" id="RHEA-COMP:9863"/>
        <dbReference type="Rhea" id="RHEA-COMP:11604"/>
        <dbReference type="ChEBI" id="CHEBI:15378"/>
        <dbReference type="ChEBI" id="CHEBI:29999"/>
        <dbReference type="ChEBI" id="CHEBI:30616"/>
        <dbReference type="ChEBI" id="CHEBI:83421"/>
        <dbReference type="ChEBI" id="CHEBI:456216"/>
        <dbReference type="EC" id="2.7.11.1"/>
    </reaction>
</comment>
<evidence type="ECO:0000256" key="9">
    <source>
        <dbReference type="SAM" id="SignalP"/>
    </source>
</evidence>
<evidence type="ECO:0000256" key="5">
    <source>
        <dbReference type="ARBA" id="ARBA00047899"/>
    </source>
</evidence>
<protein>
    <recommendedName>
        <fullName evidence="2">non-specific serine/threonine protein kinase</fullName>
        <ecNumber evidence="2">2.7.11.1</ecNumber>
    </recommendedName>
</protein>
<keyword evidence="3 9" id="KW-0732">Signal</keyword>
<feature type="region of interest" description="Disordered" evidence="7">
    <location>
        <begin position="487"/>
        <end position="518"/>
    </location>
</feature>
<keyword evidence="8" id="KW-0812">Transmembrane</keyword>
<dbReference type="OrthoDB" id="740822at2759"/>
<dbReference type="PANTHER" id="PTHR47976:SF120">
    <property type="entry name" value="G-TYPE LECTIN S-RECEPTOR-LIKE SERINE_THREONINE-PROTEIN KINASE SD2-5"/>
    <property type="match status" value="1"/>
</dbReference>
<feature type="transmembrane region" description="Helical" evidence="8">
    <location>
        <begin position="452"/>
        <end position="477"/>
    </location>
</feature>
<dbReference type="AlphaFoldDB" id="J3L5D6"/>
<dbReference type="CDD" id="cd00028">
    <property type="entry name" value="B_lectin"/>
    <property type="match status" value="1"/>
</dbReference>
<dbReference type="SMART" id="SM00108">
    <property type="entry name" value="B_lectin"/>
    <property type="match status" value="1"/>
</dbReference>
<reference evidence="11" key="1">
    <citation type="journal article" date="2013" name="Nat. Commun.">
        <title>Whole-genome sequencing of Oryza brachyantha reveals mechanisms underlying Oryza genome evolution.</title>
        <authorList>
            <person name="Chen J."/>
            <person name="Huang Q."/>
            <person name="Gao D."/>
            <person name="Wang J."/>
            <person name="Lang Y."/>
            <person name="Liu T."/>
            <person name="Li B."/>
            <person name="Bai Z."/>
            <person name="Luis Goicoechea J."/>
            <person name="Liang C."/>
            <person name="Chen C."/>
            <person name="Zhang W."/>
            <person name="Sun S."/>
            <person name="Liao Y."/>
            <person name="Zhang X."/>
            <person name="Yang L."/>
            <person name="Song C."/>
            <person name="Wang M."/>
            <person name="Shi J."/>
            <person name="Liu G."/>
            <person name="Liu J."/>
            <person name="Zhou H."/>
            <person name="Zhou W."/>
            <person name="Yu Q."/>
            <person name="An N."/>
            <person name="Chen Y."/>
            <person name="Cai Q."/>
            <person name="Wang B."/>
            <person name="Liu B."/>
            <person name="Min J."/>
            <person name="Huang Y."/>
            <person name="Wu H."/>
            <person name="Li Z."/>
            <person name="Zhang Y."/>
            <person name="Yin Y."/>
            <person name="Song W."/>
            <person name="Jiang J."/>
            <person name="Jackson S.A."/>
            <person name="Wing R.A."/>
            <person name="Wang J."/>
            <person name="Chen M."/>
        </authorList>
    </citation>
    <scope>NUCLEOTIDE SEQUENCE [LARGE SCALE GENOMIC DNA]</scope>
    <source>
        <strain evidence="11">cv. IRGC 101232</strain>
    </source>
</reference>
<evidence type="ECO:0000256" key="8">
    <source>
        <dbReference type="SAM" id="Phobius"/>
    </source>
</evidence>
<keyword evidence="12" id="KW-1185">Reference proteome</keyword>
<dbReference type="GO" id="GO:0016020">
    <property type="term" value="C:membrane"/>
    <property type="evidence" value="ECO:0007669"/>
    <property type="project" value="UniProtKB-SubCell"/>
</dbReference>
<dbReference type="STRING" id="4533.J3L5D6"/>
<dbReference type="eggNOG" id="ENOG502QT4R">
    <property type="taxonomic scope" value="Eukaryota"/>
</dbReference>
<dbReference type="InterPro" id="IPR051343">
    <property type="entry name" value="G-type_lectin_kinases/EP1-like"/>
</dbReference>
<dbReference type="SUPFAM" id="SSF51110">
    <property type="entry name" value="alpha-D-mannose-specific plant lectins"/>
    <property type="match status" value="1"/>
</dbReference>
<keyword evidence="8" id="KW-1133">Transmembrane helix</keyword>
<evidence type="ECO:0000313" key="12">
    <source>
        <dbReference type="Proteomes" id="UP000006038"/>
    </source>
</evidence>
<feature type="domain" description="Bulb-type lectin" evidence="10">
    <location>
        <begin position="48"/>
        <end position="166"/>
    </location>
</feature>
<comment type="subcellular location">
    <subcellularLocation>
        <location evidence="1">Membrane</location>
        <topology evidence="1">Single-pass type I membrane protein</topology>
    </subcellularLocation>
</comment>
<evidence type="ECO:0000256" key="6">
    <source>
        <dbReference type="ARBA" id="ARBA00048679"/>
    </source>
</evidence>
<sequence>MGPRCTWPVLLPVALLLHAALASSDFPLGANFTAPLVYQQPGLAVTTTGTVLSASPQRPGGAAVTAAIRVVAGTGGLEGLSMCSLVVLLGDVTAWASDHNGVTFLTRGPCRLELTVDGDLRLTDGAGIVGWSSSTAGRRAKVLHLTQTGNLVLLDAKNQSVWQSFDEPTDKLLRGQQIRLPSSLTAPVTTIPSAFYSLELGDHTVTANLHVAHRRYTYWELTDPSPIRSMEFAEMDVLGLKLLDGQRRPVAHVSPAIKAPVSFLALGDEGNLGMYSYDGQDKKFRPSYKALGFCQLPLACGLLGVCSAAGKCNSFSTYGVQPVQLQMHDRSSHICNASAVADQLDMAVMRGIVTVLRPASPPTTNVTMEQCADSCLRNCSCAAALHVAADSGSGRGHLATHHGECSHYELTAGAGGVIGGGHRHSYLVKVPRTRACGHEDDDSAINRGLTKILIFFGTLDAIGMCIFIWLCAYYCIYLHDIPVLEDKDEDDDEGEAGRRRGGVSQNPPANSQPVIELN</sequence>
<dbReference type="HOGENOM" id="CLU_600472_0_0_1"/>
<dbReference type="Gene3D" id="2.90.10.10">
    <property type="entry name" value="Bulb-type lectin domain"/>
    <property type="match status" value="1"/>
</dbReference>
<keyword evidence="8" id="KW-0472">Membrane</keyword>
<dbReference type="KEGG" id="obr:102701970"/>
<name>J3L5D6_ORYBR</name>
<dbReference type="InterPro" id="IPR036426">
    <property type="entry name" value="Bulb-type_lectin_dom_sf"/>
</dbReference>
<accession>J3L5D6</accession>
<evidence type="ECO:0000256" key="3">
    <source>
        <dbReference type="ARBA" id="ARBA00022729"/>
    </source>
</evidence>
<feature type="compositionally biased region" description="Polar residues" evidence="7">
    <location>
        <begin position="503"/>
        <end position="518"/>
    </location>
</feature>
<feature type="chain" id="PRO_5003772421" description="non-specific serine/threonine protein kinase" evidence="9">
    <location>
        <begin position="23"/>
        <end position="518"/>
    </location>
</feature>
<evidence type="ECO:0000259" key="10">
    <source>
        <dbReference type="PROSITE" id="PS50927"/>
    </source>
</evidence>
<keyword evidence="4" id="KW-0675">Receptor</keyword>
<dbReference type="InterPro" id="IPR003609">
    <property type="entry name" value="Pan_app"/>
</dbReference>
<dbReference type="Pfam" id="PF08276">
    <property type="entry name" value="PAN_2"/>
    <property type="match status" value="1"/>
</dbReference>
<evidence type="ECO:0000256" key="4">
    <source>
        <dbReference type="ARBA" id="ARBA00023170"/>
    </source>
</evidence>
<dbReference type="Gramene" id="OB01G44420.1">
    <property type="protein sequence ID" value="OB01G44420.1"/>
    <property type="gene ID" value="OB01G44420"/>
</dbReference>
<dbReference type="PANTHER" id="PTHR47976">
    <property type="entry name" value="G-TYPE LECTIN S-RECEPTOR-LIKE SERINE/THREONINE-PROTEIN KINASE SD2-5"/>
    <property type="match status" value="1"/>
</dbReference>
<evidence type="ECO:0000256" key="7">
    <source>
        <dbReference type="SAM" id="MobiDB-lite"/>
    </source>
</evidence>
<dbReference type="Proteomes" id="UP000006038">
    <property type="component" value="Chromosome 1"/>
</dbReference>
<comment type="catalytic activity">
    <reaction evidence="5">
        <text>L-threonyl-[protein] + ATP = O-phospho-L-threonyl-[protein] + ADP + H(+)</text>
        <dbReference type="Rhea" id="RHEA:46608"/>
        <dbReference type="Rhea" id="RHEA-COMP:11060"/>
        <dbReference type="Rhea" id="RHEA-COMP:11605"/>
        <dbReference type="ChEBI" id="CHEBI:15378"/>
        <dbReference type="ChEBI" id="CHEBI:30013"/>
        <dbReference type="ChEBI" id="CHEBI:30616"/>
        <dbReference type="ChEBI" id="CHEBI:61977"/>
        <dbReference type="ChEBI" id="CHEBI:456216"/>
        <dbReference type="EC" id="2.7.11.1"/>
    </reaction>
</comment>
<dbReference type="GO" id="GO:0051707">
    <property type="term" value="P:response to other organism"/>
    <property type="evidence" value="ECO:0007669"/>
    <property type="project" value="UniProtKB-ARBA"/>
</dbReference>
<feature type="signal peptide" evidence="9">
    <location>
        <begin position="1"/>
        <end position="22"/>
    </location>
</feature>
<evidence type="ECO:0000256" key="2">
    <source>
        <dbReference type="ARBA" id="ARBA00012513"/>
    </source>
</evidence>
<organism evidence="11">
    <name type="scientific">Oryza brachyantha</name>
    <name type="common">malo sina</name>
    <dbReference type="NCBI Taxonomy" id="4533"/>
    <lineage>
        <taxon>Eukaryota</taxon>
        <taxon>Viridiplantae</taxon>
        <taxon>Streptophyta</taxon>
        <taxon>Embryophyta</taxon>
        <taxon>Tracheophyta</taxon>
        <taxon>Spermatophyta</taxon>
        <taxon>Magnoliopsida</taxon>
        <taxon>Liliopsida</taxon>
        <taxon>Poales</taxon>
        <taxon>Poaceae</taxon>
        <taxon>BOP clade</taxon>
        <taxon>Oryzoideae</taxon>
        <taxon>Oryzeae</taxon>
        <taxon>Oryzinae</taxon>
        <taxon>Oryza</taxon>
    </lineage>
</organism>
<dbReference type="GO" id="GO:0004674">
    <property type="term" value="F:protein serine/threonine kinase activity"/>
    <property type="evidence" value="ECO:0007669"/>
    <property type="project" value="UniProtKB-EC"/>
</dbReference>
<dbReference type="Pfam" id="PF01453">
    <property type="entry name" value="B_lectin"/>
    <property type="match status" value="1"/>
</dbReference>
<dbReference type="EnsemblPlants" id="OB01G44420.1">
    <property type="protein sequence ID" value="OB01G44420.1"/>
    <property type="gene ID" value="OB01G44420"/>
</dbReference>
<dbReference type="OMA" id="CAYYCIY"/>
<proteinExistence type="predicted"/>
<dbReference type="GeneID" id="102701970"/>
<dbReference type="PROSITE" id="PS50927">
    <property type="entry name" value="BULB_LECTIN"/>
    <property type="match status" value="1"/>
</dbReference>
<evidence type="ECO:0000256" key="1">
    <source>
        <dbReference type="ARBA" id="ARBA00004479"/>
    </source>
</evidence>
<dbReference type="EC" id="2.7.11.1" evidence="2"/>